<feature type="transmembrane region" description="Helical" evidence="1">
    <location>
        <begin position="408"/>
        <end position="427"/>
    </location>
</feature>
<evidence type="ECO:0000256" key="1">
    <source>
        <dbReference type="SAM" id="Phobius"/>
    </source>
</evidence>
<feature type="transmembrane region" description="Helical" evidence="1">
    <location>
        <begin position="179"/>
        <end position="199"/>
    </location>
</feature>
<feature type="transmembrane region" description="Helical" evidence="1">
    <location>
        <begin position="351"/>
        <end position="370"/>
    </location>
</feature>
<name>A0A371IS44_9FIRM</name>
<dbReference type="AlphaFoldDB" id="A0A371IS44"/>
<dbReference type="Proteomes" id="UP000243494">
    <property type="component" value="Unassembled WGS sequence"/>
</dbReference>
<keyword evidence="1" id="KW-1133">Transmembrane helix</keyword>
<feature type="transmembrane region" description="Helical" evidence="1">
    <location>
        <begin position="15"/>
        <end position="36"/>
    </location>
</feature>
<keyword evidence="1" id="KW-0812">Transmembrane</keyword>
<proteinExistence type="predicted"/>
<feature type="transmembrane region" description="Helical" evidence="1">
    <location>
        <begin position="206"/>
        <end position="224"/>
    </location>
</feature>
<feature type="transmembrane region" description="Helical" evidence="1">
    <location>
        <begin position="283"/>
        <end position="304"/>
    </location>
</feature>
<organism evidence="2 3">
    <name type="scientific">Romboutsia maritimum</name>
    <dbReference type="NCBI Taxonomy" id="2020948"/>
    <lineage>
        <taxon>Bacteria</taxon>
        <taxon>Bacillati</taxon>
        <taxon>Bacillota</taxon>
        <taxon>Clostridia</taxon>
        <taxon>Peptostreptococcales</taxon>
        <taxon>Peptostreptococcaceae</taxon>
        <taxon>Romboutsia</taxon>
    </lineage>
</organism>
<sequence>MKQNSNVLKFTKKSFNLFIIYVLLIATFLTTMSISYSIPNKRIRWHVGESLEQFQTEGIYPRVLSTSVANQLDNFTDAWMLNLALAADNNSPIKSALENPHTIVGRPGENDKIQNLEKSITMPGHTTKESYSRYWHGYLTILRPLLLFFSYSEIRFINTCVLFLLFMTVSYLLKKKLDLKIMLSFFLSMMLVMFSIVPLSLQFSSMFYVMFIAMITVLLLYEKIDENKLSVYLFFIIGSVASFLDLLTVPLITLGIPLTTYILLIQKSKKNKLRSGMSNLLEIIKSSIIWALGYGIVWASKWVIASLVLKQNVIKDAISQILVRTSATGSKEVLTTMDVIKFNWELIFNDFTMKIFVVILVIWVVMMILFRKDIEMIIKCLPILLIGLMPFVWYAVLKNHSQLHCWFTYRNLSVTVFSIISFMMYSIDEEKIKNIIGGKHWNI</sequence>
<accession>A0A371IS44</accession>
<evidence type="ECO:0000313" key="3">
    <source>
        <dbReference type="Proteomes" id="UP000243494"/>
    </source>
</evidence>
<dbReference type="OrthoDB" id="1832444at2"/>
<feature type="transmembrane region" description="Helical" evidence="1">
    <location>
        <begin position="156"/>
        <end position="173"/>
    </location>
</feature>
<keyword evidence="3" id="KW-1185">Reference proteome</keyword>
<protein>
    <recommendedName>
        <fullName evidence="4">DUF2142 domain-containing protein</fullName>
    </recommendedName>
</protein>
<dbReference type="EMBL" id="NOJZ02000015">
    <property type="protein sequence ID" value="RDY23285.1"/>
    <property type="molecule type" value="Genomic_DNA"/>
</dbReference>
<reference evidence="2 3" key="1">
    <citation type="journal article" date="2017" name="Genome Announc.">
        <title>Draft Genome Sequence of Romboutsia maritimum sp. nov. Strain CCRI-22766(T), Isolated from Coastal Estuarine Mud.</title>
        <authorList>
            <person name="Maheux A.F."/>
            <person name="Boudreau D.K."/>
            <person name="Berube E."/>
            <person name="Boissinot M."/>
            <person name="Raymond F."/>
            <person name="Brodeur S."/>
            <person name="Corbeil J."/>
            <person name="Brightwell G."/>
            <person name="Broda D."/>
            <person name="Omar R.F."/>
            <person name="Bergeron M.G."/>
        </authorList>
    </citation>
    <scope>NUCLEOTIDE SEQUENCE [LARGE SCALE GENOMIC DNA]</scope>
    <source>
        <strain evidence="2 3">CCRI-22766</strain>
    </source>
</reference>
<keyword evidence="1" id="KW-0472">Membrane</keyword>
<dbReference type="RefSeq" id="WP_115976098.1">
    <property type="nucleotide sequence ID" value="NZ_NOJZ02000015.1"/>
</dbReference>
<gene>
    <name evidence="2" type="ORF">CHF27_009070</name>
</gene>
<feature type="transmembrane region" description="Helical" evidence="1">
    <location>
        <begin position="377"/>
        <end position="396"/>
    </location>
</feature>
<comment type="caution">
    <text evidence="2">The sequence shown here is derived from an EMBL/GenBank/DDBJ whole genome shotgun (WGS) entry which is preliminary data.</text>
</comment>
<evidence type="ECO:0008006" key="4">
    <source>
        <dbReference type="Google" id="ProtNLM"/>
    </source>
</evidence>
<feature type="transmembrane region" description="Helical" evidence="1">
    <location>
        <begin position="230"/>
        <end position="263"/>
    </location>
</feature>
<evidence type="ECO:0000313" key="2">
    <source>
        <dbReference type="EMBL" id="RDY23285.1"/>
    </source>
</evidence>